<dbReference type="Gene3D" id="3.40.50.150">
    <property type="entry name" value="Vaccinia Virus protein VP39"/>
    <property type="match status" value="1"/>
</dbReference>
<dbReference type="SUPFAM" id="SSF46785">
    <property type="entry name" value="Winged helix' DNA-binding domain"/>
    <property type="match status" value="1"/>
</dbReference>
<proteinExistence type="predicted"/>
<comment type="caution">
    <text evidence="2">The sequence shown here is derived from an EMBL/GenBank/DDBJ whole genome shotgun (WGS) entry which is preliminary data.</text>
</comment>
<accession>A0A560B6E7</accession>
<dbReference type="PANTHER" id="PTHR42912:SF93">
    <property type="entry name" value="N6-ADENOSINE-METHYLTRANSFERASE TMT1A"/>
    <property type="match status" value="1"/>
</dbReference>
<reference evidence="2 3" key="1">
    <citation type="submission" date="2019-06" db="EMBL/GenBank/DDBJ databases">
        <title>Genomic Encyclopedia of Type Strains, Phase IV (KMG-V): Genome sequencing to study the core and pangenomes of soil and plant-associated prokaryotes.</title>
        <authorList>
            <person name="Whitman W."/>
        </authorList>
    </citation>
    <scope>NUCLEOTIDE SEQUENCE [LARGE SCALE GENOMIC DNA]</scope>
    <source>
        <strain evidence="2 3">BR 11796</strain>
    </source>
</reference>
<dbReference type="InterPro" id="IPR036390">
    <property type="entry name" value="WH_DNA-bd_sf"/>
</dbReference>
<dbReference type="InterPro" id="IPR011991">
    <property type="entry name" value="ArsR-like_HTH"/>
</dbReference>
<dbReference type="Gene3D" id="1.10.10.10">
    <property type="entry name" value="Winged helix-like DNA-binding domain superfamily/Winged helix DNA-binding domain"/>
    <property type="match status" value="1"/>
</dbReference>
<dbReference type="PROSITE" id="PS50987">
    <property type="entry name" value="HTH_ARSR_2"/>
    <property type="match status" value="1"/>
</dbReference>
<gene>
    <name evidence="2" type="ORF">FBZ82_106298</name>
</gene>
<name>A0A560B6E7_AZOBR</name>
<dbReference type="InterPro" id="IPR001845">
    <property type="entry name" value="HTH_ArsR_DNA-bd_dom"/>
</dbReference>
<sequence length="372" mass="40451">MDGETGENVFTLHKDIFISVSRMAGRGGPPVLRGDFGRFGAVPAVMDELLATLKAAAETTRLRLLALCAHGELTVTELTQILGQSQPRVSRHLKLLCDAGLLDRFREGTFAFYRLTERGASAELARVLVDAIPSDDPTLTLDLERLEAIKRTRSEAAASYFRENAARWHEIRSLHVPEREVEEALLRLIPADGIGDLLDIGTGTGRMLEVLGPRARRAVGVDQSREMLSIARTKLEDTALRHCHVRQADMYQLPFPSGSFDAAVVHQVLHFAESPADLLAEAARVLRPGGLLLVVDFAPHALETLRAEHAHRRLGFADAEVAAWCRHCGLDCGPVVHLPGEPLTVSIWPAVRAAKGASPADPSIFSISGAQS</sequence>
<dbReference type="GO" id="GO:0008757">
    <property type="term" value="F:S-adenosylmethionine-dependent methyltransferase activity"/>
    <property type="evidence" value="ECO:0007669"/>
    <property type="project" value="InterPro"/>
</dbReference>
<dbReference type="Pfam" id="PF08241">
    <property type="entry name" value="Methyltransf_11"/>
    <property type="match status" value="1"/>
</dbReference>
<evidence type="ECO:0000259" key="1">
    <source>
        <dbReference type="PROSITE" id="PS50987"/>
    </source>
</evidence>
<dbReference type="InterPro" id="IPR013216">
    <property type="entry name" value="Methyltransf_11"/>
</dbReference>
<dbReference type="PANTHER" id="PTHR42912">
    <property type="entry name" value="METHYLTRANSFERASE"/>
    <property type="match status" value="1"/>
</dbReference>
<dbReference type="Proteomes" id="UP000316083">
    <property type="component" value="Unassembled WGS sequence"/>
</dbReference>
<dbReference type="InterPro" id="IPR050508">
    <property type="entry name" value="Methyltransf_Superfamily"/>
</dbReference>
<protein>
    <submittedName>
        <fullName evidence="2">ArsR family transcriptional regulator</fullName>
    </submittedName>
</protein>
<dbReference type="Pfam" id="PF01022">
    <property type="entry name" value="HTH_5"/>
    <property type="match status" value="1"/>
</dbReference>
<feature type="domain" description="HTH arsR-type" evidence="1">
    <location>
        <begin position="41"/>
        <end position="135"/>
    </location>
</feature>
<dbReference type="InterPro" id="IPR029063">
    <property type="entry name" value="SAM-dependent_MTases_sf"/>
</dbReference>
<evidence type="ECO:0000313" key="3">
    <source>
        <dbReference type="Proteomes" id="UP000316083"/>
    </source>
</evidence>
<dbReference type="PRINTS" id="PR00778">
    <property type="entry name" value="HTHARSR"/>
</dbReference>
<evidence type="ECO:0000313" key="2">
    <source>
        <dbReference type="EMBL" id="TWA68173.1"/>
    </source>
</evidence>
<organism evidence="2 3">
    <name type="scientific">Azospirillum brasilense</name>
    <dbReference type="NCBI Taxonomy" id="192"/>
    <lineage>
        <taxon>Bacteria</taxon>
        <taxon>Pseudomonadati</taxon>
        <taxon>Pseudomonadota</taxon>
        <taxon>Alphaproteobacteria</taxon>
        <taxon>Rhodospirillales</taxon>
        <taxon>Azospirillaceae</taxon>
        <taxon>Azospirillum</taxon>
    </lineage>
</organism>
<dbReference type="CDD" id="cd00090">
    <property type="entry name" value="HTH_ARSR"/>
    <property type="match status" value="1"/>
</dbReference>
<dbReference type="NCBIfam" id="NF033788">
    <property type="entry name" value="HTH_metalloreg"/>
    <property type="match status" value="1"/>
</dbReference>
<dbReference type="AlphaFoldDB" id="A0A560B6E7"/>
<dbReference type="InterPro" id="IPR036388">
    <property type="entry name" value="WH-like_DNA-bd_sf"/>
</dbReference>
<dbReference type="SMART" id="SM00418">
    <property type="entry name" value="HTH_ARSR"/>
    <property type="match status" value="1"/>
</dbReference>
<dbReference type="CDD" id="cd02440">
    <property type="entry name" value="AdoMet_MTases"/>
    <property type="match status" value="1"/>
</dbReference>
<dbReference type="SUPFAM" id="SSF53335">
    <property type="entry name" value="S-adenosyl-L-methionine-dependent methyltransferases"/>
    <property type="match status" value="1"/>
</dbReference>
<dbReference type="EMBL" id="VITF01000006">
    <property type="protein sequence ID" value="TWA68173.1"/>
    <property type="molecule type" value="Genomic_DNA"/>
</dbReference>
<dbReference type="GO" id="GO:0003700">
    <property type="term" value="F:DNA-binding transcription factor activity"/>
    <property type="evidence" value="ECO:0007669"/>
    <property type="project" value="InterPro"/>
</dbReference>